<dbReference type="GO" id="GO:1990904">
    <property type="term" value="C:ribonucleoprotein complex"/>
    <property type="evidence" value="ECO:0007669"/>
    <property type="project" value="UniProtKB-KW"/>
</dbReference>
<proteinExistence type="inferred from homology"/>
<keyword evidence="3" id="KW-0687">Ribonucleoprotein</keyword>
<protein>
    <submittedName>
        <fullName evidence="5">Bi-functional protein secreted alpha-amylase/dextrinase</fullName>
    </submittedName>
</protein>
<evidence type="ECO:0000256" key="1">
    <source>
        <dbReference type="ARBA" id="ARBA00006640"/>
    </source>
</evidence>
<dbReference type="Pfam" id="PF01165">
    <property type="entry name" value="Ribosomal_S21"/>
    <property type="match status" value="1"/>
</dbReference>
<feature type="region of interest" description="Disordered" evidence="4">
    <location>
        <begin position="28"/>
        <end position="56"/>
    </location>
</feature>
<dbReference type="InterPro" id="IPR001911">
    <property type="entry name" value="Ribosomal_bS21"/>
</dbReference>
<comment type="caution">
    <text evidence="5">The sequence shown here is derived from an EMBL/GenBank/DDBJ whole genome shotgun (WGS) entry which is preliminary data.</text>
</comment>
<dbReference type="Proteomes" id="UP000239560">
    <property type="component" value="Unassembled WGS sequence"/>
</dbReference>
<dbReference type="PANTHER" id="PTHR41237:SF1">
    <property type="entry name" value="SMALL RIBOSOMAL SUBUNIT PROTEIN BS21M"/>
    <property type="match status" value="1"/>
</dbReference>
<dbReference type="NCBIfam" id="TIGR00030">
    <property type="entry name" value="S21p"/>
    <property type="match status" value="1"/>
</dbReference>
<reference evidence="5 6" key="1">
    <citation type="journal article" date="2018" name="Elife">
        <title>Functional genomics of lipid metabolism in the oleaginous yeast Rhodosporidium toruloides.</title>
        <authorList>
            <person name="Coradetti S.T."/>
            <person name="Pinel D."/>
            <person name="Geiselman G."/>
            <person name="Ito M."/>
            <person name="Mondo S."/>
            <person name="Reilly M.C."/>
            <person name="Cheng Y.F."/>
            <person name="Bauer S."/>
            <person name="Grigoriev I."/>
            <person name="Gladden J.M."/>
            <person name="Simmons B.A."/>
            <person name="Brem R."/>
            <person name="Arkin A.P."/>
            <person name="Skerker J.M."/>
        </authorList>
    </citation>
    <scope>NUCLEOTIDE SEQUENCE [LARGE SCALE GENOMIC DNA]</scope>
    <source>
        <strain evidence="5 6">NBRC 0880</strain>
    </source>
</reference>
<dbReference type="OrthoDB" id="2501249at2759"/>
<gene>
    <name evidence="5" type="ORF">AAT19DRAFT_8903</name>
</gene>
<evidence type="ECO:0000313" key="6">
    <source>
        <dbReference type="Proteomes" id="UP000239560"/>
    </source>
</evidence>
<feature type="region of interest" description="Disordered" evidence="4">
    <location>
        <begin position="72"/>
        <end position="108"/>
    </location>
</feature>
<dbReference type="AlphaFoldDB" id="A0A2T0AII7"/>
<dbReference type="GO" id="GO:0005840">
    <property type="term" value="C:ribosome"/>
    <property type="evidence" value="ECO:0007669"/>
    <property type="project" value="UniProtKB-KW"/>
</dbReference>
<organism evidence="5 6">
    <name type="scientific">Rhodotorula toruloides</name>
    <name type="common">Yeast</name>
    <name type="synonym">Rhodosporidium toruloides</name>
    <dbReference type="NCBI Taxonomy" id="5286"/>
    <lineage>
        <taxon>Eukaryota</taxon>
        <taxon>Fungi</taxon>
        <taxon>Dikarya</taxon>
        <taxon>Basidiomycota</taxon>
        <taxon>Pucciniomycotina</taxon>
        <taxon>Microbotryomycetes</taxon>
        <taxon>Sporidiobolales</taxon>
        <taxon>Sporidiobolaceae</taxon>
        <taxon>Rhodotorula</taxon>
    </lineage>
</organism>
<dbReference type="InterPro" id="IPR052837">
    <property type="entry name" value="Mitoribosomal_bS21"/>
</dbReference>
<dbReference type="EMBL" id="LCTV02000001">
    <property type="protein sequence ID" value="PRQ77835.1"/>
    <property type="molecule type" value="Genomic_DNA"/>
</dbReference>
<evidence type="ECO:0000256" key="3">
    <source>
        <dbReference type="ARBA" id="ARBA00023274"/>
    </source>
</evidence>
<dbReference type="GO" id="GO:0003735">
    <property type="term" value="F:structural constituent of ribosome"/>
    <property type="evidence" value="ECO:0007669"/>
    <property type="project" value="InterPro"/>
</dbReference>
<feature type="compositionally biased region" description="Basic and acidic residues" evidence="4">
    <location>
        <begin position="190"/>
        <end position="208"/>
    </location>
</feature>
<comment type="similarity">
    <text evidence="1">Belongs to the bacterial ribosomal protein bS21 family.</text>
</comment>
<evidence type="ECO:0000256" key="4">
    <source>
        <dbReference type="SAM" id="MobiDB-lite"/>
    </source>
</evidence>
<accession>A0A2T0AII7</accession>
<evidence type="ECO:0000256" key="2">
    <source>
        <dbReference type="ARBA" id="ARBA00022980"/>
    </source>
</evidence>
<name>A0A2T0AII7_RHOTO</name>
<feature type="compositionally biased region" description="Low complexity" evidence="4">
    <location>
        <begin position="32"/>
        <end position="54"/>
    </location>
</feature>
<dbReference type="GO" id="GO:0006412">
    <property type="term" value="P:translation"/>
    <property type="evidence" value="ECO:0007669"/>
    <property type="project" value="InterPro"/>
</dbReference>
<feature type="compositionally biased region" description="Polar residues" evidence="4">
    <location>
        <begin position="82"/>
        <end position="95"/>
    </location>
</feature>
<feature type="region of interest" description="Disordered" evidence="4">
    <location>
        <begin position="190"/>
        <end position="209"/>
    </location>
</feature>
<keyword evidence="2" id="KW-0689">Ribosomal protein</keyword>
<evidence type="ECO:0000313" key="5">
    <source>
        <dbReference type="EMBL" id="PRQ77835.1"/>
    </source>
</evidence>
<sequence length="231" mass="25592">MNSLVATIRTAARVQPARAFVAPAHSFSRAYSTPVSSPDPSSSSSRSPSPSSDSAHARLDGVIQQVKEAARERNHLRPGVRGSQNSSAFPRQPVSSPFGRRTPSYASRGPAYDAAQVDFGYMSSSPSPKSVQVRPSTPDEIWRLATPVQYSPPTTTNSARSIAVRDGDVARAYRLLNKTLNENQVRQRLRQRERYERPSDKRVRTNSERHRRKFKIAVGKAVAAAMRYKDL</sequence>
<dbReference type="PANTHER" id="PTHR41237">
    <property type="entry name" value="37S RIBOSOMAL PROTEIN MRP21, MITOCHONDRIAL"/>
    <property type="match status" value="1"/>
</dbReference>